<feature type="signal peptide" evidence="1">
    <location>
        <begin position="1"/>
        <end position="22"/>
    </location>
</feature>
<dbReference type="EnsemblMetazoa" id="XM_022808850">
    <property type="protein sequence ID" value="XP_022664585"/>
    <property type="gene ID" value="LOC111251819"/>
</dbReference>
<dbReference type="RefSeq" id="XP_022664583.1">
    <property type="nucleotide sequence ID" value="XM_022808848.1"/>
</dbReference>
<keyword evidence="1" id="KW-0732">Signal</keyword>
<dbReference type="RefSeq" id="XP_022664584.1">
    <property type="nucleotide sequence ID" value="XM_022808849.1"/>
</dbReference>
<dbReference type="RefSeq" id="XP_022664585.1">
    <property type="nucleotide sequence ID" value="XM_022808850.1"/>
</dbReference>
<sequence length="212" mass="24195">MQKRCIYSTLILLLFSFDKSVASPQVDVRFLFTSKFNFRSDTTFVPKFEYQLAIPQFPPAPYVALYQSPPLATVPTQTPDTLTSTLIVPHIFENEGIEQYPGERAYKRQRKLSSRRLAGYGSATAGKPLSYSLGPDVRGSWEPTHTQILEASLADEDDRHYEKPRYRYTQVGISYGRQADYHHKDGGYGPYDPHGTREYAIATGSYRADRRH</sequence>
<keyword evidence="3" id="KW-1185">Reference proteome</keyword>
<evidence type="ECO:0000256" key="1">
    <source>
        <dbReference type="SAM" id="SignalP"/>
    </source>
</evidence>
<organism evidence="2 3">
    <name type="scientific">Varroa destructor</name>
    <name type="common">Honeybee mite</name>
    <dbReference type="NCBI Taxonomy" id="109461"/>
    <lineage>
        <taxon>Eukaryota</taxon>
        <taxon>Metazoa</taxon>
        <taxon>Ecdysozoa</taxon>
        <taxon>Arthropoda</taxon>
        <taxon>Chelicerata</taxon>
        <taxon>Arachnida</taxon>
        <taxon>Acari</taxon>
        <taxon>Parasitiformes</taxon>
        <taxon>Mesostigmata</taxon>
        <taxon>Gamasina</taxon>
        <taxon>Dermanyssoidea</taxon>
        <taxon>Varroidae</taxon>
        <taxon>Varroa</taxon>
    </lineage>
</organism>
<evidence type="ECO:0000313" key="3">
    <source>
        <dbReference type="Proteomes" id="UP000594260"/>
    </source>
</evidence>
<dbReference type="KEGG" id="vde:111251819"/>
<dbReference type="GeneID" id="111251819"/>
<evidence type="ECO:0000313" key="2">
    <source>
        <dbReference type="EnsemblMetazoa" id="XP_022664585"/>
    </source>
</evidence>
<dbReference type="EnsemblMetazoa" id="XM_022808848">
    <property type="protein sequence ID" value="XP_022664583"/>
    <property type="gene ID" value="LOC111251819"/>
</dbReference>
<accession>A0A7M7KEF9</accession>
<name>A0A7M7KEF9_VARDE</name>
<proteinExistence type="predicted"/>
<feature type="chain" id="PRO_5036207278" evidence="1">
    <location>
        <begin position="23"/>
        <end position="212"/>
    </location>
</feature>
<protein>
    <submittedName>
        <fullName evidence="2">Uncharacterized protein</fullName>
    </submittedName>
</protein>
<dbReference type="Proteomes" id="UP000594260">
    <property type="component" value="Unplaced"/>
</dbReference>
<dbReference type="InParanoid" id="A0A7M7KEF9"/>
<reference evidence="2" key="1">
    <citation type="submission" date="2021-01" db="UniProtKB">
        <authorList>
            <consortium name="EnsemblMetazoa"/>
        </authorList>
    </citation>
    <scope>IDENTIFICATION</scope>
</reference>
<dbReference type="OrthoDB" id="10440198at2759"/>
<dbReference type="EnsemblMetazoa" id="XM_022808849">
    <property type="protein sequence ID" value="XP_022664584"/>
    <property type="gene ID" value="LOC111251819"/>
</dbReference>
<dbReference type="AlphaFoldDB" id="A0A7M7KEF9"/>